<protein>
    <submittedName>
        <fullName evidence="3">FAD-binding oxidoreductase</fullName>
    </submittedName>
</protein>
<evidence type="ECO:0000259" key="2">
    <source>
        <dbReference type="Pfam" id="PF01266"/>
    </source>
</evidence>
<evidence type="ECO:0000313" key="4">
    <source>
        <dbReference type="Proteomes" id="UP000623107"/>
    </source>
</evidence>
<dbReference type="Pfam" id="PF01266">
    <property type="entry name" value="DAO"/>
    <property type="match status" value="1"/>
</dbReference>
<dbReference type="SUPFAM" id="SSF51905">
    <property type="entry name" value="FAD/NAD(P)-binding domain"/>
    <property type="match status" value="1"/>
</dbReference>
<dbReference type="PANTHER" id="PTHR13847">
    <property type="entry name" value="SARCOSINE DEHYDROGENASE-RELATED"/>
    <property type="match status" value="1"/>
</dbReference>
<dbReference type="PANTHER" id="PTHR13847:SF275">
    <property type="entry name" value="GAMMA-GLUTAMYLPUTRESCINE OXIDOREDUCTASE"/>
    <property type="match status" value="1"/>
</dbReference>
<comment type="caution">
    <text evidence="3">The sequence shown here is derived from an EMBL/GenBank/DDBJ whole genome shotgun (WGS) entry which is preliminary data.</text>
</comment>
<name>A0ABR9Y7Z2_9PROT</name>
<dbReference type="Gene3D" id="3.50.50.60">
    <property type="entry name" value="FAD/NAD(P)-binding domain"/>
    <property type="match status" value="1"/>
</dbReference>
<dbReference type="InterPro" id="IPR036188">
    <property type="entry name" value="FAD/NAD-bd_sf"/>
</dbReference>
<dbReference type="Gene3D" id="3.30.9.10">
    <property type="entry name" value="D-Amino Acid Oxidase, subunit A, domain 2"/>
    <property type="match status" value="1"/>
</dbReference>
<reference evidence="3" key="2">
    <citation type="submission" date="2020-11" db="EMBL/GenBank/DDBJ databases">
        <title>Description of novel Gluconobacter species.</title>
        <authorList>
            <person name="Cleenwerck I."/>
            <person name="Cnockaert M."/>
            <person name="Borremans W."/>
            <person name="Wieme A.D."/>
            <person name="De Vuyst L."/>
            <person name="Vandamme P."/>
        </authorList>
    </citation>
    <scope>NUCLEOTIDE SEQUENCE</scope>
    <source>
        <strain evidence="3">LMG 31484</strain>
    </source>
</reference>
<evidence type="ECO:0000256" key="1">
    <source>
        <dbReference type="ARBA" id="ARBA00023002"/>
    </source>
</evidence>
<reference evidence="3" key="1">
    <citation type="submission" date="2020-04" db="EMBL/GenBank/DDBJ databases">
        <authorList>
            <person name="Sombolestani A."/>
        </authorList>
    </citation>
    <scope>NUCLEOTIDE SEQUENCE</scope>
    <source>
        <strain evidence="3">LMG 31484</strain>
    </source>
</reference>
<gene>
    <name evidence="3" type="ORF">HKD24_09900</name>
</gene>
<feature type="domain" description="FAD dependent oxidoreductase" evidence="2">
    <location>
        <begin position="31"/>
        <end position="384"/>
    </location>
</feature>
<sequence>MKNDPRSHGLWEHSAPPAPPTTVLDRDIVADVVIVGAGYTGLSAALTLAEEGRSCVVLDAEEIGFGGSGRNVGLVNAGLWLQPDEVRQQLGDVYGERILTYLDQAPSAVFDLIRKHDIACEALRPGTLHCAVGEKGARQLRERERQWQKFGAPVMFLDAAQTEHLTGSSAYHGSLLDQRAGTIQPLAYARGLAGAALNAGARIHTGSRVMGACRLPGGDWKVQTDNGSVTTPWVIVATNAYTVSPWSSIRSELVHLPYFNIATVPLPPDLRATVLPESHGIWDTEEILTSVRMDQAGRLVIGSVGALRGGGQAIHKEWSRRAMERLFPQLKGVAFESGWWGSIGMTSDNVPRFHHLDERVVTVCGYNGRGIGPGTVFGRAVAELILGKHTSEDMPLPMSAAVPVRFRNVQEAWYEVGASAAHLVMDRF</sequence>
<dbReference type="Proteomes" id="UP000623107">
    <property type="component" value="Unassembled WGS sequence"/>
</dbReference>
<organism evidence="3 4">
    <name type="scientific">Gluconobacter vitians</name>
    <dbReference type="NCBI Taxonomy" id="2728102"/>
    <lineage>
        <taxon>Bacteria</taxon>
        <taxon>Pseudomonadati</taxon>
        <taxon>Pseudomonadota</taxon>
        <taxon>Alphaproteobacteria</taxon>
        <taxon>Acetobacterales</taxon>
        <taxon>Acetobacteraceae</taxon>
        <taxon>Gluconobacter</taxon>
    </lineage>
</organism>
<dbReference type="EMBL" id="JABCQG010000011">
    <property type="protein sequence ID" value="MBF0859529.1"/>
    <property type="molecule type" value="Genomic_DNA"/>
</dbReference>
<dbReference type="RefSeq" id="WP_194260150.1">
    <property type="nucleotide sequence ID" value="NZ_JABCQG010000011.1"/>
</dbReference>
<keyword evidence="4" id="KW-1185">Reference proteome</keyword>
<dbReference type="InterPro" id="IPR006076">
    <property type="entry name" value="FAD-dep_OxRdtase"/>
</dbReference>
<evidence type="ECO:0000313" key="3">
    <source>
        <dbReference type="EMBL" id="MBF0859529.1"/>
    </source>
</evidence>
<proteinExistence type="predicted"/>
<keyword evidence="1" id="KW-0560">Oxidoreductase</keyword>
<accession>A0ABR9Y7Z2</accession>